<evidence type="ECO:0000313" key="2">
    <source>
        <dbReference type="Proteomes" id="UP000234323"/>
    </source>
</evidence>
<accession>A0A2I1H1V2</accession>
<gene>
    <name evidence="1" type="ORF">RhiirA4_470739</name>
</gene>
<keyword evidence="2" id="KW-1185">Reference proteome</keyword>
<comment type="caution">
    <text evidence="1">The sequence shown here is derived from an EMBL/GenBank/DDBJ whole genome shotgun (WGS) entry which is preliminary data.</text>
</comment>
<evidence type="ECO:0000313" key="1">
    <source>
        <dbReference type="EMBL" id="PKY52847.1"/>
    </source>
</evidence>
<dbReference type="Proteomes" id="UP000234323">
    <property type="component" value="Unassembled WGS sequence"/>
</dbReference>
<name>A0A2I1H1V2_9GLOM</name>
<sequence length="133" mass="15211">MEIFALAEHQSPLEMDVAQIESNVAQIEFYQVSVLTVSETTKFRVASLGCKAFKLIQDRGTRKLITYYESWTDLDKVIDNDSEISQKNTNTTKLDKKHKETKRAKKIDKSLDDIDKLTVLADIRSMLRKLGVS</sequence>
<dbReference type="EMBL" id="LLXI01001281">
    <property type="protein sequence ID" value="PKY52847.1"/>
    <property type="molecule type" value="Genomic_DNA"/>
</dbReference>
<dbReference type="AlphaFoldDB" id="A0A2I1H1V2"/>
<reference evidence="1 2" key="1">
    <citation type="submission" date="2015-10" db="EMBL/GenBank/DDBJ databases">
        <title>Genome analyses suggest a sexual origin of heterokaryosis in a supposedly ancient asexual fungus.</title>
        <authorList>
            <person name="Ropars J."/>
            <person name="Sedzielewska K."/>
            <person name="Noel J."/>
            <person name="Charron P."/>
            <person name="Farinelli L."/>
            <person name="Marton T."/>
            <person name="Kruger M."/>
            <person name="Pelin A."/>
            <person name="Brachmann A."/>
            <person name="Corradi N."/>
        </authorList>
    </citation>
    <scope>NUCLEOTIDE SEQUENCE [LARGE SCALE GENOMIC DNA]</scope>
    <source>
        <strain evidence="1 2">A4</strain>
    </source>
</reference>
<protein>
    <submittedName>
        <fullName evidence="1">Uncharacterized protein</fullName>
    </submittedName>
</protein>
<organism evidence="1 2">
    <name type="scientific">Rhizophagus irregularis</name>
    <dbReference type="NCBI Taxonomy" id="588596"/>
    <lineage>
        <taxon>Eukaryota</taxon>
        <taxon>Fungi</taxon>
        <taxon>Fungi incertae sedis</taxon>
        <taxon>Mucoromycota</taxon>
        <taxon>Glomeromycotina</taxon>
        <taxon>Glomeromycetes</taxon>
        <taxon>Glomerales</taxon>
        <taxon>Glomeraceae</taxon>
        <taxon>Rhizophagus</taxon>
    </lineage>
</organism>
<proteinExistence type="predicted"/>